<dbReference type="EMBL" id="CP065937">
    <property type="protein sequence ID" value="QQA62444.1"/>
    <property type="molecule type" value="Genomic_DNA"/>
</dbReference>
<reference evidence="1" key="1">
    <citation type="submission" date="2020-12" db="EMBL/GenBank/DDBJ databases">
        <title>GES Beta-lactamases isolated from hospital effluents in Brazil.</title>
        <authorList>
            <person name="Conte D."/>
            <person name="Mesa D."/>
            <person name="Palmeiro J.K."/>
            <person name="Dalla-Costa L.M."/>
        </authorList>
    </citation>
    <scope>NUCLEOTIDE SEQUENCE [LARGE SCALE GENOMIC DNA]</scope>
    <source>
        <strain evidence="1">Aero21</strain>
    </source>
</reference>
<dbReference type="AlphaFoldDB" id="A0A7T4C475"/>
<proteinExistence type="predicted"/>
<evidence type="ECO:0000313" key="1">
    <source>
        <dbReference type="EMBL" id="QQA62444.1"/>
    </source>
</evidence>
<protein>
    <submittedName>
        <fullName evidence="1">Uncharacterized protein</fullName>
    </submittedName>
</protein>
<gene>
    <name evidence="1" type="ORF">JC965_08235</name>
</gene>
<organism evidence="1">
    <name type="scientific">Aeromonas caviae</name>
    <name type="common">Aeromonas punctata</name>
    <dbReference type="NCBI Taxonomy" id="648"/>
    <lineage>
        <taxon>Bacteria</taxon>
        <taxon>Pseudomonadati</taxon>
        <taxon>Pseudomonadota</taxon>
        <taxon>Gammaproteobacteria</taxon>
        <taxon>Aeromonadales</taxon>
        <taxon>Aeromonadaceae</taxon>
        <taxon>Aeromonas</taxon>
    </lineage>
</organism>
<accession>A0A7T4C475</accession>
<name>A0A7T4C475_AERCA</name>
<sequence>MSDQYINSDFLEGLVVWQKSPDDNPIIFDGEEGIPYFSPNGRPRLAITKDGQLIDSVSIDITAKKVTSDDEVERQNDQYHIGSWENKTPRLTIKREVAKEAISYREGANKRGNSSRLTQSFHFFMFEPIFSPVNALNQPI</sequence>